<reference evidence="3" key="1">
    <citation type="journal article" date="2017" name="Nat. Commun.">
        <title>The asparagus genome sheds light on the origin and evolution of a young Y chromosome.</title>
        <authorList>
            <person name="Harkess A."/>
            <person name="Zhou J."/>
            <person name="Xu C."/>
            <person name="Bowers J.E."/>
            <person name="Van der Hulst R."/>
            <person name="Ayyampalayam S."/>
            <person name="Mercati F."/>
            <person name="Riccardi P."/>
            <person name="McKain M.R."/>
            <person name="Kakrana A."/>
            <person name="Tang H."/>
            <person name="Ray J."/>
            <person name="Groenendijk J."/>
            <person name="Arikit S."/>
            <person name="Mathioni S.M."/>
            <person name="Nakano M."/>
            <person name="Shan H."/>
            <person name="Telgmann-Rauber A."/>
            <person name="Kanno A."/>
            <person name="Yue Z."/>
            <person name="Chen H."/>
            <person name="Li W."/>
            <person name="Chen Y."/>
            <person name="Xu X."/>
            <person name="Zhang Y."/>
            <person name="Luo S."/>
            <person name="Chen H."/>
            <person name="Gao J."/>
            <person name="Mao Z."/>
            <person name="Pires J.C."/>
            <person name="Luo M."/>
            <person name="Kudrna D."/>
            <person name="Wing R.A."/>
            <person name="Meyers B.C."/>
            <person name="Yi K."/>
            <person name="Kong H."/>
            <person name="Lavrijsen P."/>
            <person name="Sunseri F."/>
            <person name="Falavigna A."/>
            <person name="Ye Y."/>
            <person name="Leebens-Mack J.H."/>
            <person name="Chen G."/>
        </authorList>
    </citation>
    <scope>NUCLEOTIDE SEQUENCE [LARGE SCALE GENOMIC DNA]</scope>
    <source>
        <strain evidence="3">cv. DH0086</strain>
    </source>
</reference>
<evidence type="ECO:0008006" key="4">
    <source>
        <dbReference type="Google" id="ProtNLM"/>
    </source>
</evidence>
<dbReference type="PANTHER" id="PTHR13690:SF124">
    <property type="entry name" value="TRANSCRIPTION FACTOR RF2A"/>
    <property type="match status" value="1"/>
</dbReference>
<feature type="region of interest" description="Disordered" evidence="1">
    <location>
        <begin position="85"/>
        <end position="128"/>
    </location>
</feature>
<dbReference type="Proteomes" id="UP000243459">
    <property type="component" value="Chromosome 10"/>
</dbReference>
<dbReference type="EMBL" id="CM007390">
    <property type="protein sequence ID" value="ONK56866.1"/>
    <property type="molecule type" value="Genomic_DNA"/>
</dbReference>
<keyword evidence="3" id="KW-1185">Reference proteome</keyword>
<evidence type="ECO:0000256" key="1">
    <source>
        <dbReference type="SAM" id="MobiDB-lite"/>
    </source>
</evidence>
<dbReference type="GO" id="GO:0003700">
    <property type="term" value="F:DNA-binding transcription factor activity"/>
    <property type="evidence" value="ECO:0007669"/>
    <property type="project" value="TreeGrafter"/>
</dbReference>
<feature type="compositionally biased region" description="Polar residues" evidence="1">
    <location>
        <begin position="298"/>
        <end position="307"/>
    </location>
</feature>
<dbReference type="OMA" id="TGQAMSN"/>
<evidence type="ECO:0000313" key="2">
    <source>
        <dbReference type="EMBL" id="ONK56866.1"/>
    </source>
</evidence>
<protein>
    <recommendedName>
        <fullName evidence="4">BZIP domain-containing protein</fullName>
    </recommendedName>
</protein>
<organism evidence="2 3">
    <name type="scientific">Asparagus officinalis</name>
    <name type="common">Garden asparagus</name>
    <dbReference type="NCBI Taxonomy" id="4686"/>
    <lineage>
        <taxon>Eukaryota</taxon>
        <taxon>Viridiplantae</taxon>
        <taxon>Streptophyta</taxon>
        <taxon>Embryophyta</taxon>
        <taxon>Tracheophyta</taxon>
        <taxon>Spermatophyta</taxon>
        <taxon>Magnoliopsida</taxon>
        <taxon>Liliopsida</taxon>
        <taxon>Asparagales</taxon>
        <taxon>Asparagaceae</taxon>
        <taxon>Asparagoideae</taxon>
        <taxon>Asparagus</taxon>
    </lineage>
</organism>
<name>A0A5P1E782_ASPOF</name>
<dbReference type="PANTHER" id="PTHR13690">
    <property type="entry name" value="TRANSCRIPTION FACTOR POSF21-RELATED"/>
    <property type="match status" value="1"/>
</dbReference>
<proteinExistence type="predicted"/>
<gene>
    <name evidence="2" type="ORF">A4U43_C10F13950</name>
</gene>
<feature type="region of interest" description="Disordered" evidence="1">
    <location>
        <begin position="288"/>
        <end position="307"/>
    </location>
</feature>
<dbReference type="GO" id="GO:0005634">
    <property type="term" value="C:nucleus"/>
    <property type="evidence" value="ECO:0007669"/>
    <property type="project" value="TreeGrafter"/>
</dbReference>
<sequence>MEKDVLSPSSSNIFSHDISGMSDFPLRNPGHRRAQSEIPSLPVDLNLDGDLGIVGPADEMEDDFLAMYLDMDKLGGESSEAAVVGAGNGGAYSSSSSSDLRNENPRVRHQHSQSMDGSTEFLGANSEGPTSLAEAKKAMSAAKLAELALVDPKKAKRTIRLFVHIDQELCCKRQRDTTALTAENNELKLRLQTVEQQVHLQDALNNALREEVQRLKMATGQMMPNGPMMNFGQPSFGGNQQFYHQNQNKTMQPLPATHQQQLQIRQPQYQHQQQQQPPGDFRLRATLSQHGQRESIAGSGNANGVIR</sequence>
<accession>A0A5P1E782</accession>
<feature type="compositionally biased region" description="Low complexity" evidence="1">
    <location>
        <begin position="85"/>
        <end position="98"/>
    </location>
</feature>
<feature type="compositionally biased region" description="Low complexity" evidence="1">
    <location>
        <begin position="259"/>
        <end position="278"/>
    </location>
</feature>
<evidence type="ECO:0000313" key="3">
    <source>
        <dbReference type="Proteomes" id="UP000243459"/>
    </source>
</evidence>
<dbReference type="AlphaFoldDB" id="A0A5P1E782"/>
<feature type="region of interest" description="Disordered" evidence="1">
    <location>
        <begin position="1"/>
        <end position="20"/>
    </location>
</feature>
<dbReference type="Gramene" id="ONK56866">
    <property type="protein sequence ID" value="ONK56866"/>
    <property type="gene ID" value="A4U43_C10F13950"/>
</dbReference>
<feature type="region of interest" description="Disordered" evidence="1">
    <location>
        <begin position="254"/>
        <end position="278"/>
    </location>
</feature>